<evidence type="ECO:0000256" key="1">
    <source>
        <dbReference type="SAM" id="MobiDB-lite"/>
    </source>
</evidence>
<name>A0ABS6AQS7_9RHOB</name>
<gene>
    <name evidence="2" type="ORF">KNW02_19165</name>
</gene>
<evidence type="ECO:0000313" key="3">
    <source>
        <dbReference type="Proteomes" id="UP001166191"/>
    </source>
</evidence>
<evidence type="ECO:0000313" key="2">
    <source>
        <dbReference type="EMBL" id="MBU3032212.1"/>
    </source>
</evidence>
<proteinExistence type="predicted"/>
<dbReference type="EMBL" id="JAHKNG010000063">
    <property type="protein sequence ID" value="MBU3032212.1"/>
    <property type="molecule type" value="Genomic_DNA"/>
</dbReference>
<sequence>MQALFDEEARKYQVYPLDDRFAERSSNPERPSVTRGRTSFTYAPGTVRVPEGSAAPVYQRSHTITAEIEVPEGGASGVLIANGGSAAGYTLYLENGVPVYEYNFFGKERYRVTGGTALEPGPHTVTMVYEQKPFEPMKEVTGGIVTLQVDGTEVASGEIARVAPFRFSATETMDIGMDLGASVSHVYEKAAPFAFTGVIKQVQVDLQ</sequence>
<organism evidence="2 3">
    <name type="scientific">Paracoccus marinaquae</name>
    <dbReference type="NCBI Taxonomy" id="2841926"/>
    <lineage>
        <taxon>Bacteria</taxon>
        <taxon>Pseudomonadati</taxon>
        <taxon>Pseudomonadota</taxon>
        <taxon>Alphaproteobacteria</taxon>
        <taxon>Rhodobacterales</taxon>
        <taxon>Paracoccaceae</taxon>
        <taxon>Paracoccus</taxon>
    </lineage>
</organism>
<evidence type="ECO:0008006" key="4">
    <source>
        <dbReference type="Google" id="ProtNLM"/>
    </source>
</evidence>
<feature type="region of interest" description="Disordered" evidence="1">
    <location>
        <begin position="21"/>
        <end position="40"/>
    </location>
</feature>
<feature type="compositionally biased region" description="Polar residues" evidence="1">
    <location>
        <begin position="28"/>
        <end position="40"/>
    </location>
</feature>
<protein>
    <recommendedName>
        <fullName evidence="4">Arylsulfatase</fullName>
    </recommendedName>
</protein>
<accession>A0ABS6AQS7</accession>
<comment type="caution">
    <text evidence="2">The sequence shown here is derived from an EMBL/GenBank/DDBJ whole genome shotgun (WGS) entry which is preliminary data.</text>
</comment>
<reference evidence="2" key="1">
    <citation type="submission" date="2021-06" db="EMBL/GenBank/DDBJ databases">
        <title>Paracoccus bacterium XHP0099 sp. nov., isolated from the surface waters of the Yellow Sea.</title>
        <authorList>
            <person name="Xue H."/>
            <person name="Zhang D."/>
        </authorList>
    </citation>
    <scope>NUCLEOTIDE SEQUENCE</scope>
    <source>
        <strain evidence="2">XHP0099</strain>
    </source>
</reference>
<keyword evidence="3" id="KW-1185">Reference proteome</keyword>
<dbReference type="Proteomes" id="UP001166191">
    <property type="component" value="Unassembled WGS sequence"/>
</dbReference>
<dbReference type="RefSeq" id="WP_216034797.1">
    <property type="nucleotide sequence ID" value="NZ_JAHKNG010000063.1"/>
</dbReference>